<dbReference type="OMA" id="VEHAFAY"/>
<dbReference type="Proteomes" id="UP000000226">
    <property type="component" value="Chromosome 2"/>
</dbReference>
<dbReference type="Pfam" id="PF13963">
    <property type="entry name" value="Transpos_assoc"/>
    <property type="match status" value="1"/>
</dbReference>
<dbReference type="InterPro" id="IPR029480">
    <property type="entry name" value="Transpos_assoc"/>
</dbReference>
<evidence type="ECO:0000259" key="1">
    <source>
        <dbReference type="Pfam" id="PF13963"/>
    </source>
</evidence>
<proteinExistence type="predicted"/>
<organism evidence="2 3">
    <name type="scientific">Phaseolus vulgaris</name>
    <name type="common">Kidney bean</name>
    <name type="synonym">French bean</name>
    <dbReference type="NCBI Taxonomy" id="3885"/>
    <lineage>
        <taxon>Eukaryota</taxon>
        <taxon>Viridiplantae</taxon>
        <taxon>Streptophyta</taxon>
        <taxon>Embryophyta</taxon>
        <taxon>Tracheophyta</taxon>
        <taxon>Spermatophyta</taxon>
        <taxon>Magnoliopsida</taxon>
        <taxon>eudicotyledons</taxon>
        <taxon>Gunneridae</taxon>
        <taxon>Pentapetalae</taxon>
        <taxon>rosids</taxon>
        <taxon>fabids</taxon>
        <taxon>Fabales</taxon>
        <taxon>Fabaceae</taxon>
        <taxon>Papilionoideae</taxon>
        <taxon>50 kb inversion clade</taxon>
        <taxon>NPAAA clade</taxon>
        <taxon>indigoferoid/millettioid clade</taxon>
        <taxon>Phaseoleae</taxon>
        <taxon>Phaseolus</taxon>
    </lineage>
</organism>
<dbReference type="OrthoDB" id="1433848at2759"/>
<feature type="domain" description="Transposase-associated" evidence="1">
    <location>
        <begin position="5"/>
        <end position="76"/>
    </location>
</feature>
<dbReference type="eggNOG" id="ENOG502SYFB">
    <property type="taxonomic scope" value="Eukaryota"/>
</dbReference>
<dbReference type="EMBL" id="CM002289">
    <property type="protein sequence ID" value="ESW29415.1"/>
    <property type="molecule type" value="Genomic_DNA"/>
</dbReference>
<accession>V7CJE8</accession>
<sequence>MPIDKSWNSKPRNTIEYENGLNEFLEFAFGHVNGVVIKCPCSKCGFNKWQTRDVVQEHLTCSTFPQNYQTWYMHGEGLSGNEYVVIPRAHVIEDVIESHNPMEDMLNDAFGFMGAPR</sequence>
<protein>
    <recommendedName>
        <fullName evidence="1">Transposase-associated domain-containing protein</fullName>
    </recommendedName>
</protein>
<reference evidence="3" key="1">
    <citation type="journal article" date="2014" name="Nat. Genet.">
        <title>A reference genome for common bean and genome-wide analysis of dual domestications.</title>
        <authorList>
            <person name="Schmutz J."/>
            <person name="McClean P.E."/>
            <person name="Mamidi S."/>
            <person name="Wu G.A."/>
            <person name="Cannon S.B."/>
            <person name="Grimwood J."/>
            <person name="Jenkins J."/>
            <person name="Shu S."/>
            <person name="Song Q."/>
            <person name="Chavarro C."/>
            <person name="Torres-Torres M."/>
            <person name="Geffroy V."/>
            <person name="Moghaddam S.M."/>
            <person name="Gao D."/>
            <person name="Abernathy B."/>
            <person name="Barry K."/>
            <person name="Blair M."/>
            <person name="Brick M.A."/>
            <person name="Chovatia M."/>
            <person name="Gepts P."/>
            <person name="Goodstein D.M."/>
            <person name="Gonzales M."/>
            <person name="Hellsten U."/>
            <person name="Hyten D.L."/>
            <person name="Jia G."/>
            <person name="Kelly J.D."/>
            <person name="Kudrna D."/>
            <person name="Lee R."/>
            <person name="Richard M.M."/>
            <person name="Miklas P.N."/>
            <person name="Osorno J.M."/>
            <person name="Rodrigues J."/>
            <person name="Thareau V."/>
            <person name="Urrea C.A."/>
            <person name="Wang M."/>
            <person name="Yu Y."/>
            <person name="Zhang M."/>
            <person name="Wing R.A."/>
            <person name="Cregan P.B."/>
            <person name="Rokhsar D.S."/>
            <person name="Jackson S.A."/>
        </authorList>
    </citation>
    <scope>NUCLEOTIDE SEQUENCE [LARGE SCALE GENOMIC DNA]</scope>
    <source>
        <strain evidence="3">cv. G19833</strain>
    </source>
</reference>
<keyword evidence="3" id="KW-1185">Reference proteome</keyword>
<name>V7CJE8_PHAVU</name>
<dbReference type="AlphaFoldDB" id="V7CJE8"/>
<evidence type="ECO:0000313" key="3">
    <source>
        <dbReference type="Proteomes" id="UP000000226"/>
    </source>
</evidence>
<dbReference type="Gramene" id="ESW29415">
    <property type="protein sequence ID" value="ESW29415"/>
    <property type="gene ID" value="PHAVU_002G068800g"/>
</dbReference>
<gene>
    <name evidence="2" type="ORF">PHAVU_002G068800g</name>
</gene>
<evidence type="ECO:0000313" key="2">
    <source>
        <dbReference type="EMBL" id="ESW29415.1"/>
    </source>
</evidence>